<keyword evidence="3" id="KW-1185">Reference proteome</keyword>
<evidence type="ECO:0000313" key="2">
    <source>
        <dbReference type="EMBL" id="CAF0859255.1"/>
    </source>
</evidence>
<proteinExistence type="predicted"/>
<dbReference type="Proteomes" id="UP000663879">
    <property type="component" value="Unassembled WGS sequence"/>
</dbReference>
<gene>
    <name evidence="2" type="ORF">OXX778_LOCUS9352</name>
</gene>
<sequence>MRNDEIINRSLILKALISLNIEDLKENFDTITTPGKNPWFISFKHDFKYKQIVGKSVKINEHDVLSDHLIEKHLISEGISKLEIEDIYDAFLNDPDFKHVKSGTIRAKLKFNALQNTKYLELVNKLPKNTYIQNSPFQFKGEVLKRNKCNGRGHLSSTFNLAKRIAKPNDDHIFDDGELNTTEENEGDLFDNFIRPNENYQFPGQNFLTNIPTSNSNKPKQNYNSQAPAQFNFSTNW</sequence>
<dbReference type="AlphaFoldDB" id="A0A813WVG3"/>
<evidence type="ECO:0000256" key="1">
    <source>
        <dbReference type="SAM" id="MobiDB-lite"/>
    </source>
</evidence>
<evidence type="ECO:0000313" key="3">
    <source>
        <dbReference type="Proteomes" id="UP000663879"/>
    </source>
</evidence>
<name>A0A813WVG3_9BILA</name>
<dbReference type="EMBL" id="CAJNOC010001374">
    <property type="protein sequence ID" value="CAF0859255.1"/>
    <property type="molecule type" value="Genomic_DNA"/>
</dbReference>
<dbReference type="OrthoDB" id="10592769at2759"/>
<reference evidence="2" key="1">
    <citation type="submission" date="2021-02" db="EMBL/GenBank/DDBJ databases">
        <authorList>
            <person name="Nowell W R."/>
        </authorList>
    </citation>
    <scope>NUCLEOTIDE SEQUENCE</scope>
    <source>
        <strain evidence="2">Ploen Becks lab</strain>
    </source>
</reference>
<feature type="region of interest" description="Disordered" evidence="1">
    <location>
        <begin position="211"/>
        <end position="237"/>
    </location>
</feature>
<accession>A0A813WVG3</accession>
<comment type="caution">
    <text evidence="2">The sequence shown here is derived from an EMBL/GenBank/DDBJ whole genome shotgun (WGS) entry which is preliminary data.</text>
</comment>
<organism evidence="2 3">
    <name type="scientific">Brachionus calyciflorus</name>
    <dbReference type="NCBI Taxonomy" id="104777"/>
    <lineage>
        <taxon>Eukaryota</taxon>
        <taxon>Metazoa</taxon>
        <taxon>Spiralia</taxon>
        <taxon>Gnathifera</taxon>
        <taxon>Rotifera</taxon>
        <taxon>Eurotatoria</taxon>
        <taxon>Monogononta</taxon>
        <taxon>Pseudotrocha</taxon>
        <taxon>Ploima</taxon>
        <taxon>Brachionidae</taxon>
        <taxon>Brachionus</taxon>
    </lineage>
</organism>
<protein>
    <submittedName>
        <fullName evidence="2">Uncharacterized protein</fullName>
    </submittedName>
</protein>